<accession>A0A285PP25</accession>
<dbReference type="KEGG" id="ehl:EHLA_0598"/>
<dbReference type="SUPFAM" id="SSF52540">
    <property type="entry name" value="P-loop containing nucleoside triphosphate hydrolases"/>
    <property type="match status" value="1"/>
</dbReference>
<sequence length="198" mass="22435">MKKNIIAISREFGSGGRTIGKLVAEKLGIEFYDKDIIKKVAEESGLTRKYVEHYGEFAPSSDQRFAYSFVGLDEDSSSPLVQLWKTREKVITDFATAKPCVIVGSCADYILRDREDCLKVFLYADSDTKEKRIQEIYGEVGLKLKNRVKDMDIRRSLNYKYFTGQDWGKAQNYDMALNRGSLGVEKCAQLIVEAALGE</sequence>
<dbReference type="RefSeq" id="WP_096239265.1">
    <property type="nucleotide sequence ID" value="NZ_LT907978.1"/>
</dbReference>
<dbReference type="Gene3D" id="3.40.50.300">
    <property type="entry name" value="P-loop containing nucleotide triphosphate hydrolases"/>
    <property type="match status" value="1"/>
</dbReference>
<keyword evidence="1" id="KW-0808">Transferase</keyword>
<gene>
    <name evidence="1" type="ORF">EHLA_0598</name>
</gene>
<keyword evidence="1" id="KW-0418">Kinase</keyword>
<evidence type="ECO:0000313" key="2">
    <source>
        <dbReference type="Proteomes" id="UP000217549"/>
    </source>
</evidence>
<dbReference type="Pfam" id="PF13189">
    <property type="entry name" value="Cytidylate_kin2"/>
    <property type="match status" value="1"/>
</dbReference>
<organism evidence="1 2">
    <name type="scientific">Anaerobutyricum hallii</name>
    <dbReference type="NCBI Taxonomy" id="39488"/>
    <lineage>
        <taxon>Bacteria</taxon>
        <taxon>Bacillati</taxon>
        <taxon>Bacillota</taxon>
        <taxon>Clostridia</taxon>
        <taxon>Lachnospirales</taxon>
        <taxon>Lachnospiraceae</taxon>
        <taxon>Anaerobutyricum</taxon>
    </lineage>
</organism>
<dbReference type="EMBL" id="LT907978">
    <property type="protein sequence ID" value="SOB71361.1"/>
    <property type="molecule type" value="Genomic_DNA"/>
</dbReference>
<dbReference type="InterPro" id="IPR027417">
    <property type="entry name" value="P-loop_NTPase"/>
</dbReference>
<dbReference type="Proteomes" id="UP000217549">
    <property type="component" value="Chromosome I"/>
</dbReference>
<dbReference type="STRING" id="39488.ERS852450_03260"/>
<keyword evidence="2" id="KW-1185">Reference proteome</keyword>
<name>A0A285PP25_9FIRM</name>
<dbReference type="GO" id="GO:0016301">
    <property type="term" value="F:kinase activity"/>
    <property type="evidence" value="ECO:0007669"/>
    <property type="project" value="UniProtKB-KW"/>
</dbReference>
<reference evidence="2" key="1">
    <citation type="submission" date="2017-09" db="EMBL/GenBank/DDBJ databases">
        <authorList>
            <person name="Shetty A S."/>
        </authorList>
    </citation>
    <scope>NUCLEOTIDE SEQUENCE [LARGE SCALE GENOMIC DNA]</scope>
</reference>
<proteinExistence type="predicted"/>
<dbReference type="AlphaFoldDB" id="A0A285PP25"/>
<evidence type="ECO:0000313" key="1">
    <source>
        <dbReference type="EMBL" id="SOB71361.1"/>
    </source>
</evidence>
<protein>
    <submittedName>
        <fullName evidence="1">Cytidylate kinase-like family</fullName>
    </submittedName>
</protein>